<reference evidence="1 2" key="1">
    <citation type="submission" date="2020-08" db="EMBL/GenBank/DDBJ databases">
        <title>Genomic Encyclopedia of Type Strains, Phase IV (KMG-IV): sequencing the most valuable type-strain genomes for metagenomic binning, comparative biology and taxonomic classification.</title>
        <authorList>
            <person name="Goeker M."/>
        </authorList>
    </citation>
    <scope>NUCLEOTIDE SEQUENCE [LARGE SCALE GENOMIC DNA]</scope>
    <source>
        <strain evidence="1 2">DSM 29568</strain>
    </source>
</reference>
<gene>
    <name evidence="1" type="ORF">GGR32_002148</name>
</gene>
<dbReference type="AlphaFoldDB" id="A0A840EYD8"/>
<proteinExistence type="predicted"/>
<evidence type="ECO:0000313" key="2">
    <source>
        <dbReference type="Proteomes" id="UP000553034"/>
    </source>
</evidence>
<evidence type="ECO:0000313" key="1">
    <source>
        <dbReference type="EMBL" id="MBB4119837.1"/>
    </source>
</evidence>
<sequence>MKIFLNKQTQKLATLTVASLILFSCSSDDDGVDPVTPIVEPIVLDCSYFDKNPDVHLTDDPNAPVDYIVTCDPMTSGDFIIDAGVVIAFESDAGLRLGKYADGKIQMNGTADKPIILTGTQKDKGSWRGIQISSDNPANRMDYVTVEYAGQTGRNGWGLQGSLIGTYGAVLEMNHCTVQHGHLIGFHWYNNSKSLTLSNSTFTGNDTPIETSVNHINSIDGTSTYTGNVNNYIKLTSHDVYQDVTFHKTDVPFLSTGFKPDNGAKRRFTFEPGTTLLMEAGSQIRFQNAFHFNHEIIMVGTANEHITIKGKEDVAGYWEGIRIDANTNPLNEIVFLDIANAGSTNGYPNGAIQLESSSIFLKMNNVNFIKCFEYAVSIQHPSTINFSFSNFNLDNTPKMFSNWSGVEILQN</sequence>
<organism evidence="1 2">
    <name type="scientific">Mesonia hippocampi</name>
    <dbReference type="NCBI Taxonomy" id="1628250"/>
    <lineage>
        <taxon>Bacteria</taxon>
        <taxon>Pseudomonadati</taxon>
        <taxon>Bacteroidota</taxon>
        <taxon>Flavobacteriia</taxon>
        <taxon>Flavobacteriales</taxon>
        <taxon>Flavobacteriaceae</taxon>
        <taxon>Mesonia</taxon>
    </lineage>
</organism>
<dbReference type="EMBL" id="JACIFO010000011">
    <property type="protein sequence ID" value="MBB4119837.1"/>
    <property type="molecule type" value="Genomic_DNA"/>
</dbReference>
<dbReference type="RefSeq" id="WP_183478179.1">
    <property type="nucleotide sequence ID" value="NZ_JACIFO010000011.1"/>
</dbReference>
<protein>
    <submittedName>
        <fullName evidence="1">Uncharacterized protein</fullName>
    </submittedName>
</protein>
<accession>A0A840EYD8</accession>
<keyword evidence="2" id="KW-1185">Reference proteome</keyword>
<comment type="caution">
    <text evidence="1">The sequence shown here is derived from an EMBL/GenBank/DDBJ whole genome shotgun (WGS) entry which is preliminary data.</text>
</comment>
<name>A0A840EYD8_9FLAO</name>
<dbReference type="PROSITE" id="PS51257">
    <property type="entry name" value="PROKAR_LIPOPROTEIN"/>
    <property type="match status" value="1"/>
</dbReference>
<dbReference type="Proteomes" id="UP000553034">
    <property type="component" value="Unassembled WGS sequence"/>
</dbReference>